<dbReference type="CDD" id="cd05232">
    <property type="entry name" value="UDP_G4E_4_SDR_e"/>
    <property type="match status" value="1"/>
</dbReference>
<evidence type="ECO:0000313" key="2">
    <source>
        <dbReference type="EMBL" id="ACT49373.1"/>
    </source>
</evidence>
<dbReference type="SUPFAM" id="SSF51735">
    <property type="entry name" value="NAD(P)-binding Rossmann-fold domains"/>
    <property type="match status" value="1"/>
</dbReference>
<gene>
    <name evidence="2" type="ordered locus">Msip34_0124</name>
</gene>
<dbReference type="STRING" id="582744.Msip34_0124"/>
<dbReference type="PANTHER" id="PTHR48079:SF6">
    <property type="entry name" value="NAD(P)-BINDING DOMAIN-CONTAINING PROTEIN-RELATED"/>
    <property type="match status" value="1"/>
</dbReference>
<dbReference type="OrthoDB" id="9801056at2"/>
<evidence type="ECO:0000313" key="3">
    <source>
        <dbReference type="Proteomes" id="UP000002743"/>
    </source>
</evidence>
<dbReference type="AlphaFoldDB" id="C6X8A3"/>
<dbReference type="InterPro" id="IPR036291">
    <property type="entry name" value="NAD(P)-bd_dom_sf"/>
</dbReference>
<proteinExistence type="predicted"/>
<name>C6X8A3_METGS</name>
<dbReference type="PANTHER" id="PTHR48079">
    <property type="entry name" value="PROTEIN YEEZ"/>
    <property type="match status" value="1"/>
</dbReference>
<keyword evidence="3" id="KW-1185">Reference proteome</keyword>
<protein>
    <submittedName>
        <fullName evidence="2">NAD-dependent epimerase/dehydratase</fullName>
    </submittedName>
</protein>
<dbReference type="GO" id="GO:0004029">
    <property type="term" value="F:aldehyde dehydrogenase (NAD+) activity"/>
    <property type="evidence" value="ECO:0007669"/>
    <property type="project" value="TreeGrafter"/>
</dbReference>
<evidence type="ECO:0000259" key="1">
    <source>
        <dbReference type="Pfam" id="PF01370"/>
    </source>
</evidence>
<dbReference type="InterPro" id="IPR051783">
    <property type="entry name" value="NAD(P)-dependent_oxidoreduct"/>
</dbReference>
<dbReference type="Pfam" id="PF01370">
    <property type="entry name" value="Epimerase"/>
    <property type="match status" value="1"/>
</dbReference>
<reference evidence="2 3" key="2">
    <citation type="journal article" date="2011" name="J. Bacteriol.">
        <title>Genomes of three methylotrophs from a single niche uncover genetic and metabolic divergence of Methylophilaceae.</title>
        <authorList>
            <person name="Lapidus A."/>
            <person name="Clum A."/>
            <person name="Labutti K."/>
            <person name="Kaluzhnaya M.G."/>
            <person name="Lim S."/>
            <person name="Beck D.A."/>
            <person name="Glavina Del Rio T."/>
            <person name="Nolan M."/>
            <person name="Mavromatis K."/>
            <person name="Huntemann M."/>
            <person name="Lucas S."/>
            <person name="Lidstrom M.E."/>
            <person name="Ivanova N."/>
            <person name="Chistoserdova L."/>
        </authorList>
    </citation>
    <scope>NUCLEOTIDE SEQUENCE [LARGE SCALE GENOMIC DNA]</scope>
    <source>
        <strain evidence="2 3">SIP3-4</strain>
    </source>
</reference>
<organism evidence="2 3">
    <name type="scientific">Methylovorus glucosotrophus (strain SIP3-4)</name>
    <dbReference type="NCBI Taxonomy" id="582744"/>
    <lineage>
        <taxon>Bacteria</taxon>
        <taxon>Pseudomonadati</taxon>
        <taxon>Pseudomonadota</taxon>
        <taxon>Betaproteobacteria</taxon>
        <taxon>Nitrosomonadales</taxon>
        <taxon>Methylophilaceae</taxon>
        <taxon>Methylovorus</taxon>
    </lineage>
</organism>
<dbReference type="InterPro" id="IPR001509">
    <property type="entry name" value="Epimerase_deHydtase"/>
</dbReference>
<dbReference type="eggNOG" id="COG0451">
    <property type="taxonomic scope" value="Bacteria"/>
</dbReference>
<accession>C6X8A3</accession>
<sequence>MTSRIAITGATGFVGKGLLAYLQQAGMTIVEIGRRPAAQESTFFQMESLGPESDFGDALLGCDSVVHLAARVHVMRDTATDPLAAFREVNLHGTLNLARQAATAGVRRFVYLSSVKVNGDSGAFCENDMPAPKDAYAQSKWEAEQALVQLSSESDMEIVIIRPPLIYGPGVKGNFSSLLSWVSHGIPLPLGAIKNRRSLLALDNLIDFIVLCLDQERSPHAANETFLVSDQDDVSTTELLRRVAHAYGMRPRLIPVPAGLLKTSARVLGKSAVSERLLDSLTVDMTKARVLLGWQPIVTMQEQLQKMATLEADEPKRLQRSRS</sequence>
<dbReference type="HOGENOM" id="CLU_007383_6_1_4"/>
<dbReference type="KEGG" id="mei:Msip34_0124"/>
<reference evidence="3" key="1">
    <citation type="submission" date="2009-07" db="EMBL/GenBank/DDBJ databases">
        <title>Complete sequence of chromosome of Methylovorus sp. SIP3-4.</title>
        <authorList>
            <person name="Lucas S."/>
            <person name="Copeland A."/>
            <person name="Lapidus A."/>
            <person name="Glavina del Rio T."/>
            <person name="Tice H."/>
            <person name="Bruce D."/>
            <person name="Goodwin L."/>
            <person name="Pitluck S."/>
            <person name="Clum A."/>
            <person name="Larimer F."/>
            <person name="Land M."/>
            <person name="Hauser L."/>
            <person name="Kyrpides N."/>
            <person name="Mikhailova N."/>
            <person name="Kayluzhnaya M."/>
            <person name="Chistoserdova L."/>
        </authorList>
    </citation>
    <scope>NUCLEOTIDE SEQUENCE [LARGE SCALE GENOMIC DNA]</scope>
    <source>
        <strain evidence="3">SIP3-4</strain>
    </source>
</reference>
<dbReference type="GO" id="GO:0005737">
    <property type="term" value="C:cytoplasm"/>
    <property type="evidence" value="ECO:0007669"/>
    <property type="project" value="TreeGrafter"/>
</dbReference>
<feature type="domain" description="NAD-dependent epimerase/dehydratase" evidence="1">
    <location>
        <begin position="5"/>
        <end position="219"/>
    </location>
</feature>
<dbReference type="EMBL" id="CP001674">
    <property type="protein sequence ID" value="ACT49373.1"/>
    <property type="molecule type" value="Genomic_DNA"/>
</dbReference>
<dbReference type="Proteomes" id="UP000002743">
    <property type="component" value="Chromosome"/>
</dbReference>
<dbReference type="RefSeq" id="WP_015829149.1">
    <property type="nucleotide sequence ID" value="NC_012969.1"/>
</dbReference>
<dbReference type="Gene3D" id="3.40.50.720">
    <property type="entry name" value="NAD(P)-binding Rossmann-like Domain"/>
    <property type="match status" value="1"/>
</dbReference>